<proteinExistence type="predicted"/>
<dbReference type="EMBL" id="BMAR01000009">
    <property type="protein sequence ID" value="GFR45306.1"/>
    <property type="molecule type" value="Genomic_DNA"/>
</dbReference>
<evidence type="ECO:0000313" key="3">
    <source>
        <dbReference type="Proteomes" id="UP001054857"/>
    </source>
</evidence>
<dbReference type="Proteomes" id="UP001054857">
    <property type="component" value="Unassembled WGS sequence"/>
</dbReference>
<reference evidence="2 3" key="1">
    <citation type="journal article" date="2021" name="Sci. Rep.">
        <title>Genome sequencing of the multicellular alga Astrephomene provides insights into convergent evolution of germ-soma differentiation.</title>
        <authorList>
            <person name="Yamashita S."/>
            <person name="Yamamoto K."/>
            <person name="Matsuzaki R."/>
            <person name="Suzuki S."/>
            <person name="Yamaguchi H."/>
            <person name="Hirooka S."/>
            <person name="Minakuchi Y."/>
            <person name="Miyagishima S."/>
            <person name="Kawachi M."/>
            <person name="Toyoda A."/>
            <person name="Nozaki H."/>
        </authorList>
    </citation>
    <scope>NUCLEOTIDE SEQUENCE [LARGE SCALE GENOMIC DNA]</scope>
    <source>
        <strain evidence="2 3">NIES-4017</strain>
    </source>
</reference>
<gene>
    <name evidence="2" type="ORF">Agub_g6666</name>
</gene>
<accession>A0AAD3HLT3</accession>
<name>A0AAD3HLT3_9CHLO</name>
<feature type="non-terminal residue" evidence="2">
    <location>
        <position position="285"/>
    </location>
</feature>
<evidence type="ECO:0000256" key="1">
    <source>
        <dbReference type="SAM" id="SignalP"/>
    </source>
</evidence>
<sequence>MHTMNVAFTQLLLFLLLVGCSCSPDPGPKALLTKVFGHSQLFISTEDDNLDTLDNLSLLLRVVNEARPRNAPGFQFGAGRFCRGQITAYPTLDESNIEAWFQHASAFLDAHANGTWTVFPLNHSEPVQVPRTAVSAVPVVRRFLLAQLAVAWLTTLQRQLPARLEPHLARLVQQLYDIHRDSVVQRGVLEYFHISKSGGTSWNAAAASNGCVLPRTLGQHVRGFGDECRWMNRTVYRQVSQGHAVLWARWGQVARPPGGSGCRQRFSRVVSEGLSYFSNEYTLQG</sequence>
<feature type="chain" id="PRO_5042092169" evidence="1">
    <location>
        <begin position="23"/>
        <end position="285"/>
    </location>
</feature>
<evidence type="ECO:0000313" key="2">
    <source>
        <dbReference type="EMBL" id="GFR45306.1"/>
    </source>
</evidence>
<organism evidence="2 3">
    <name type="scientific">Astrephomene gubernaculifera</name>
    <dbReference type="NCBI Taxonomy" id="47775"/>
    <lineage>
        <taxon>Eukaryota</taxon>
        <taxon>Viridiplantae</taxon>
        <taxon>Chlorophyta</taxon>
        <taxon>core chlorophytes</taxon>
        <taxon>Chlorophyceae</taxon>
        <taxon>CS clade</taxon>
        <taxon>Chlamydomonadales</taxon>
        <taxon>Astrephomenaceae</taxon>
        <taxon>Astrephomene</taxon>
    </lineage>
</organism>
<dbReference type="AlphaFoldDB" id="A0AAD3HLT3"/>
<keyword evidence="3" id="KW-1185">Reference proteome</keyword>
<feature type="signal peptide" evidence="1">
    <location>
        <begin position="1"/>
        <end position="22"/>
    </location>
</feature>
<keyword evidence="1" id="KW-0732">Signal</keyword>
<protein>
    <submittedName>
        <fullName evidence="2">Uncharacterized protein</fullName>
    </submittedName>
</protein>
<comment type="caution">
    <text evidence="2">The sequence shown here is derived from an EMBL/GenBank/DDBJ whole genome shotgun (WGS) entry which is preliminary data.</text>
</comment>